<keyword evidence="5" id="KW-0560">Oxidoreductase</keyword>
<comment type="subcellular location">
    <subcellularLocation>
        <location evidence="1">Cell envelope</location>
    </subcellularLocation>
</comment>
<dbReference type="AlphaFoldDB" id="A0A090QRS9"/>
<feature type="domain" description="Cytochrome c" evidence="8">
    <location>
        <begin position="281"/>
        <end position="486"/>
    </location>
</feature>
<dbReference type="InterPro" id="IPR009056">
    <property type="entry name" value="Cyt_c-like_dom"/>
</dbReference>
<dbReference type="GO" id="GO:0030313">
    <property type="term" value="C:cell envelope"/>
    <property type="evidence" value="ECO:0007669"/>
    <property type="project" value="UniProtKB-SubCell"/>
</dbReference>
<organism evidence="9 10">
    <name type="scientific">Photobacterium aphoticum</name>
    <dbReference type="NCBI Taxonomy" id="754436"/>
    <lineage>
        <taxon>Bacteria</taxon>
        <taxon>Pseudomonadati</taxon>
        <taxon>Pseudomonadota</taxon>
        <taxon>Gammaproteobacteria</taxon>
        <taxon>Vibrionales</taxon>
        <taxon>Vibrionaceae</taxon>
        <taxon>Photobacterium</taxon>
    </lineage>
</organism>
<evidence type="ECO:0000256" key="1">
    <source>
        <dbReference type="ARBA" id="ARBA00004196"/>
    </source>
</evidence>
<dbReference type="EMBL" id="BBMN01000004">
    <property type="protein sequence ID" value="GAL04494.1"/>
    <property type="molecule type" value="Genomic_DNA"/>
</dbReference>
<reference evidence="9 10" key="1">
    <citation type="journal article" date="2014" name="Genome Announc.">
        <title>Draft Genome Sequences of Two Vibrionaceae Species, Vibrio ponticus C121 and Photobacterium aphoticum C119, Isolated as Coral Reef Microbiota.</title>
        <authorList>
            <person name="Al-saari N."/>
            <person name="Meirelles P.M."/>
            <person name="Mino S."/>
            <person name="Suda W."/>
            <person name="Oshima K."/>
            <person name="Hattori M."/>
            <person name="Ohkuma M."/>
            <person name="Thompson F.L."/>
            <person name="Gomez-Gil B."/>
            <person name="Sawabe T."/>
            <person name="Sawabe T."/>
        </authorList>
    </citation>
    <scope>NUCLEOTIDE SEQUENCE [LARGE SCALE GENOMIC DNA]</scope>
    <source>
        <strain evidence="9 10">JCM 19237</strain>
    </source>
</reference>
<dbReference type="GO" id="GO:0009055">
    <property type="term" value="F:electron transfer activity"/>
    <property type="evidence" value="ECO:0007669"/>
    <property type="project" value="InterPro"/>
</dbReference>
<dbReference type="Pfam" id="PF03150">
    <property type="entry name" value="CCP_MauG"/>
    <property type="match status" value="1"/>
</dbReference>
<dbReference type="GO" id="GO:0004130">
    <property type="term" value="F:cytochrome-c peroxidase activity"/>
    <property type="evidence" value="ECO:0007669"/>
    <property type="project" value="TreeGrafter"/>
</dbReference>
<dbReference type="PANTHER" id="PTHR30600">
    <property type="entry name" value="CYTOCHROME C PEROXIDASE-RELATED"/>
    <property type="match status" value="1"/>
</dbReference>
<dbReference type="PANTHER" id="PTHR30600:SF10">
    <property type="entry name" value="BLL6722 PROTEIN"/>
    <property type="match status" value="1"/>
</dbReference>
<evidence type="ECO:0000256" key="7">
    <source>
        <dbReference type="PROSITE-ProRule" id="PRU00433"/>
    </source>
</evidence>
<dbReference type="SUPFAM" id="SSF46626">
    <property type="entry name" value="Cytochrome c"/>
    <property type="match status" value="2"/>
</dbReference>
<comment type="caution">
    <text evidence="9">The sequence shown here is derived from an EMBL/GenBank/DDBJ whole genome shotgun (WGS) entry which is preliminary data.</text>
</comment>
<dbReference type="Gene3D" id="1.10.760.10">
    <property type="entry name" value="Cytochrome c-like domain"/>
    <property type="match status" value="2"/>
</dbReference>
<evidence type="ECO:0000256" key="5">
    <source>
        <dbReference type="ARBA" id="ARBA00023002"/>
    </source>
</evidence>
<dbReference type="InterPro" id="IPR036909">
    <property type="entry name" value="Cyt_c-like_dom_sf"/>
</dbReference>
<keyword evidence="4" id="KW-0732">Signal</keyword>
<sequence>MNHDHQPYITQAISPITDLRRRTLGYQIGMATLFALSTFGAQANEDEMTYIEEMGKRLFFEDISVNNNMSCSTCHTGSTGGTNNDSQTNLTDVAVTGSDGILVGTLKPPTNQYAQFHNDEGKIEGLSNFDPNCPAFGGPAPCGGAFWNGRAEGDMIEGYHKIEIFAQLRGKYDDMYRKYLGPLADQAHASPFTNPVEQAKPTKKSVCEQVSKTQWGPQLYNYAFGTALRCGDIHVDKVFARFALAIAAWQMSADNNRFDSKRDVALKNDADGLFPLDDFTAEENRGHDLFYGVFSATTRPPGARCFFCHQSGNDQGVGAFERYTNDRYFNIGVPRNFEIPNSPEADVGLFATTSQEAHRGEHKVPTLRNVDKRPHPSFVKAYTHNGWFKSLEELIHFYNSSTPMTPAQETACAAATSDEERMAVSTACFFGKTQCADATLTSAEAMAANCWPVPEVDQNVARFGVGDLRLTAQDEADVVAYLKTLSDESTVQAPQPYRLQPFKESRMQHASGDDHSTTDTSHFFFGR</sequence>
<dbReference type="Proteomes" id="UP000029227">
    <property type="component" value="Unassembled WGS sequence"/>
</dbReference>
<gene>
    <name evidence="9" type="ORF">JCM19237_1166</name>
</gene>
<keyword evidence="2 7" id="KW-0349">Heme</keyword>
<evidence type="ECO:0000256" key="4">
    <source>
        <dbReference type="ARBA" id="ARBA00022729"/>
    </source>
</evidence>
<dbReference type="STRING" id="754436.JCM19237_1166"/>
<evidence type="ECO:0000313" key="10">
    <source>
        <dbReference type="Proteomes" id="UP000029227"/>
    </source>
</evidence>
<dbReference type="GO" id="GO:0046872">
    <property type="term" value="F:metal ion binding"/>
    <property type="evidence" value="ECO:0007669"/>
    <property type="project" value="UniProtKB-KW"/>
</dbReference>
<dbReference type="InterPro" id="IPR051395">
    <property type="entry name" value="Cytochrome_c_Peroxidase/MauG"/>
</dbReference>
<proteinExistence type="predicted"/>
<evidence type="ECO:0000256" key="2">
    <source>
        <dbReference type="ARBA" id="ARBA00022617"/>
    </source>
</evidence>
<dbReference type="GO" id="GO:0020037">
    <property type="term" value="F:heme binding"/>
    <property type="evidence" value="ECO:0007669"/>
    <property type="project" value="InterPro"/>
</dbReference>
<evidence type="ECO:0000256" key="6">
    <source>
        <dbReference type="ARBA" id="ARBA00023004"/>
    </source>
</evidence>
<protein>
    <recommendedName>
        <fullName evidence="8">Cytochrome c domain-containing protein</fullName>
    </recommendedName>
</protein>
<evidence type="ECO:0000259" key="8">
    <source>
        <dbReference type="PROSITE" id="PS51007"/>
    </source>
</evidence>
<evidence type="ECO:0000256" key="3">
    <source>
        <dbReference type="ARBA" id="ARBA00022723"/>
    </source>
</evidence>
<evidence type="ECO:0000313" key="9">
    <source>
        <dbReference type="EMBL" id="GAL04494.1"/>
    </source>
</evidence>
<keyword evidence="6 7" id="KW-0408">Iron</keyword>
<accession>A0A090QRS9</accession>
<name>A0A090QRS9_9GAMM</name>
<dbReference type="PROSITE" id="PS51007">
    <property type="entry name" value="CYTC"/>
    <property type="match status" value="1"/>
</dbReference>
<dbReference type="InterPro" id="IPR004852">
    <property type="entry name" value="Di-haem_cyt_c_peroxidsae"/>
</dbReference>
<dbReference type="eggNOG" id="COG1858">
    <property type="taxonomic scope" value="Bacteria"/>
</dbReference>
<keyword evidence="3 7" id="KW-0479">Metal-binding</keyword>